<organism evidence="1 2">
    <name type="scientific">Candidatus Sungiibacteriota bacterium</name>
    <dbReference type="NCBI Taxonomy" id="2750080"/>
    <lineage>
        <taxon>Bacteria</taxon>
        <taxon>Candidatus Sungiibacteriota</taxon>
    </lineage>
</organism>
<reference evidence="1 2" key="1">
    <citation type="submission" date="2020-07" db="EMBL/GenBank/DDBJ databases">
        <title>Huge and variable diversity of episymbiotic CPR bacteria and DPANN archaea in groundwater ecosystems.</title>
        <authorList>
            <person name="He C.Y."/>
            <person name="Keren R."/>
            <person name="Whittaker M."/>
            <person name="Farag I.F."/>
            <person name="Doudna J."/>
            <person name="Cate J.H.D."/>
            <person name="Banfield J.F."/>
        </authorList>
    </citation>
    <scope>NUCLEOTIDE SEQUENCE [LARGE SCALE GENOMIC DNA]</scope>
    <source>
        <strain evidence="1">NC_groundwater_541_Ag_S-0.1um_46_50</strain>
    </source>
</reference>
<dbReference type="Proteomes" id="UP000595618">
    <property type="component" value="Chromosome"/>
</dbReference>
<gene>
    <name evidence="1" type="ORF">HYW89_04455</name>
</gene>
<dbReference type="AlphaFoldDB" id="A0A7T5RJC0"/>
<sequence>MNDLVEKIKEVEASSLSDAEKLQQFVNFMVSLKPVDNSAALVLACTYGISSAQRLGRSEMEAQFYITRAKVFIMQTGTLIHEMKNITLAPHWFQFALESEKKRYAELDMQVKKIWSDVQADIEKAFEAINKNRIAGAVAFVLKTTGEVYGQYYLQLRLYCFKSKSPFHARLANMKIFRWIGADDFFVLSKEARGKLKTVKNDCLTNLYKAIALFKQHKNYDYLADALLALSTEYRSFQSPIRSRFYLTQAERLIKKHKLTELEGNLALMKRWEPFSNYNPKNFMDINRLVEANTAFRRFEKELSGFSVSDNKANKFMSLLLSSLESFELVSTRYANIRNKIQDIHKEEWAQRKANPERKSWPAHPDEKYSYAAVRVDAESLFIFGIIMVRRTLPLIELFILDKPPAKTFEDLSNFYSWISTTPNPSKLTADLRNDFGHHFRWLYAVLRFYRNRFVEHLSEPRQQGMNFDLGGKKFALHSYKWNFNANDEKAILDFKNKLEKRGITIPNEHNPRHYVQLVFDNLDQVPEDFLQDALRLIDDIGIDSPSPTTLINHIEAYLRDLFNFMSDRIGDSHLAQYRK</sequence>
<name>A0A7T5RJC0_9BACT</name>
<proteinExistence type="predicted"/>
<evidence type="ECO:0000313" key="1">
    <source>
        <dbReference type="EMBL" id="QQG45217.1"/>
    </source>
</evidence>
<protein>
    <submittedName>
        <fullName evidence="1">Uncharacterized protein</fullName>
    </submittedName>
</protein>
<accession>A0A7T5RJC0</accession>
<dbReference type="EMBL" id="CP066690">
    <property type="protein sequence ID" value="QQG45217.1"/>
    <property type="molecule type" value="Genomic_DNA"/>
</dbReference>
<evidence type="ECO:0000313" key="2">
    <source>
        <dbReference type="Proteomes" id="UP000595618"/>
    </source>
</evidence>